<dbReference type="PANTHER" id="PTHR33542">
    <property type="entry name" value="SIROHYDROCHLORIN FERROCHELATASE, CHLOROPLASTIC"/>
    <property type="match status" value="1"/>
</dbReference>
<dbReference type="CDD" id="cd03416">
    <property type="entry name" value="CbiX_SirB_N"/>
    <property type="match status" value="1"/>
</dbReference>
<keyword evidence="4" id="KW-1185">Reference proteome</keyword>
<dbReference type="Pfam" id="PF01903">
    <property type="entry name" value="CbiX"/>
    <property type="match status" value="2"/>
</dbReference>
<evidence type="ECO:0000256" key="2">
    <source>
        <dbReference type="ARBA" id="ARBA00023239"/>
    </source>
</evidence>
<evidence type="ECO:0000313" key="3">
    <source>
        <dbReference type="EMBL" id="RJK96841.1"/>
    </source>
</evidence>
<comment type="caution">
    <text evidence="3">The sequence shown here is derived from an EMBL/GenBank/DDBJ whole genome shotgun (WGS) entry which is preliminary data.</text>
</comment>
<sequence length="244" mass="24263">MTPVLVAAAHGTRDAAGIAVVRALLDRVRALAPGVDVRESYVDVLGPSLADVLAGLDAPAVVVPALLSTGYHVAKDLPEAVAGSPVPAVVAAPLGPAPELADLVLRRLREALAAPRTGHAPLPDVPVEAEGLDALVLAAAGSSDPAAARAVEAVAAALSERTGLPVSCAYASAARPTVEEALAALPDRRVGVCTYLLAPGFFADRVAESACLSGAAVVSGPLGADDAIARLLLRRFAAAPAPAA</sequence>
<keyword evidence="2" id="KW-0456">Lyase</keyword>
<dbReference type="GO" id="GO:0016829">
    <property type="term" value="F:lyase activity"/>
    <property type="evidence" value="ECO:0007669"/>
    <property type="project" value="UniProtKB-KW"/>
</dbReference>
<dbReference type="SUPFAM" id="SSF53800">
    <property type="entry name" value="Chelatase"/>
    <property type="match status" value="1"/>
</dbReference>
<dbReference type="InterPro" id="IPR002762">
    <property type="entry name" value="CbiX-like"/>
</dbReference>
<evidence type="ECO:0000256" key="1">
    <source>
        <dbReference type="ARBA" id="ARBA00022723"/>
    </source>
</evidence>
<dbReference type="OrthoDB" id="7345302at2"/>
<proteinExistence type="predicted"/>
<keyword evidence="1" id="KW-0479">Metal-binding</keyword>
<organism evidence="3 4">
    <name type="scientific">Vallicoccus soli</name>
    <dbReference type="NCBI Taxonomy" id="2339232"/>
    <lineage>
        <taxon>Bacteria</taxon>
        <taxon>Bacillati</taxon>
        <taxon>Actinomycetota</taxon>
        <taxon>Actinomycetes</taxon>
        <taxon>Motilibacterales</taxon>
        <taxon>Vallicoccaceae</taxon>
        <taxon>Vallicoccus</taxon>
    </lineage>
</organism>
<dbReference type="RefSeq" id="WP_119949557.1">
    <property type="nucleotide sequence ID" value="NZ_QZEZ01000002.1"/>
</dbReference>
<dbReference type="PANTHER" id="PTHR33542:SF5">
    <property type="entry name" value="FERROCHELATASE CHE1"/>
    <property type="match status" value="1"/>
</dbReference>
<dbReference type="Proteomes" id="UP000265614">
    <property type="component" value="Unassembled WGS sequence"/>
</dbReference>
<dbReference type="GO" id="GO:0046872">
    <property type="term" value="F:metal ion binding"/>
    <property type="evidence" value="ECO:0007669"/>
    <property type="project" value="UniProtKB-KW"/>
</dbReference>
<evidence type="ECO:0000313" key="4">
    <source>
        <dbReference type="Proteomes" id="UP000265614"/>
    </source>
</evidence>
<dbReference type="AlphaFoldDB" id="A0A3A3YYJ3"/>
<reference evidence="3 4" key="1">
    <citation type="submission" date="2018-09" db="EMBL/GenBank/DDBJ databases">
        <title>YIM 75000 draft genome.</title>
        <authorList>
            <person name="Tang S."/>
            <person name="Feng Y."/>
        </authorList>
    </citation>
    <scope>NUCLEOTIDE SEQUENCE [LARGE SCALE GENOMIC DNA]</scope>
    <source>
        <strain evidence="3 4">YIM 75000</strain>
    </source>
</reference>
<accession>A0A3A3YYJ3</accession>
<protein>
    <submittedName>
        <fullName evidence="3">Sirohydrochlorin chelatase</fullName>
    </submittedName>
</protein>
<name>A0A3A3YYJ3_9ACTN</name>
<dbReference type="Gene3D" id="3.40.50.1400">
    <property type="match status" value="2"/>
</dbReference>
<dbReference type="EMBL" id="QZEZ01000002">
    <property type="protein sequence ID" value="RJK96841.1"/>
    <property type="molecule type" value="Genomic_DNA"/>
</dbReference>
<dbReference type="InterPro" id="IPR050963">
    <property type="entry name" value="Sirohydro_Cobaltochel/CbiX"/>
</dbReference>
<gene>
    <name evidence="3" type="ORF">D5H78_06150</name>
</gene>